<feature type="region of interest" description="Disordered" evidence="5">
    <location>
        <begin position="1"/>
        <end position="34"/>
    </location>
</feature>
<dbReference type="GO" id="GO:0008270">
    <property type="term" value="F:zinc ion binding"/>
    <property type="evidence" value="ECO:0007669"/>
    <property type="project" value="UniProtKB-KW"/>
</dbReference>
<evidence type="ECO:0000256" key="2">
    <source>
        <dbReference type="ARBA" id="ARBA00022771"/>
    </source>
</evidence>
<reference evidence="7 8" key="1">
    <citation type="submission" date="2017-11" db="EMBL/GenBank/DDBJ databases">
        <authorList>
            <person name="Kracher B."/>
        </authorList>
    </citation>
    <scope>NUCLEOTIDE SEQUENCE [LARGE SCALE GENOMIC DNA]</scope>
    <source>
        <strain evidence="7 8">RACE1</strain>
    </source>
</reference>
<protein>
    <recommendedName>
        <fullName evidence="6">CHY-type domain-containing protein</fullName>
    </recommendedName>
</protein>
<dbReference type="SUPFAM" id="SSF161219">
    <property type="entry name" value="CHY zinc finger-like"/>
    <property type="match status" value="1"/>
</dbReference>
<organism evidence="7 8">
    <name type="scientific">Blumeria hordei</name>
    <name type="common">Barley powdery mildew</name>
    <name type="synonym">Blumeria graminis f. sp. hordei</name>
    <dbReference type="NCBI Taxonomy" id="2867405"/>
    <lineage>
        <taxon>Eukaryota</taxon>
        <taxon>Fungi</taxon>
        <taxon>Dikarya</taxon>
        <taxon>Ascomycota</taxon>
        <taxon>Pezizomycotina</taxon>
        <taxon>Leotiomycetes</taxon>
        <taxon>Erysiphales</taxon>
        <taxon>Erysiphaceae</taxon>
        <taxon>Blumeria</taxon>
    </lineage>
</organism>
<feature type="region of interest" description="Disordered" evidence="5">
    <location>
        <begin position="677"/>
        <end position="700"/>
    </location>
</feature>
<sequence length="700" mass="79785">MKSNNDAVRKAIGSDSYRGNSTPETPGPEPKSQQLRLRELELDQLREIFPMRETRMSKQTLMRFELKPTDPDFPFEIEALDCEISVPITYPQSRPALKVLNKEIPRGFALNLEIGFQNIVREMCHATVMEILGAFDKRLEALLSAPESEALKFISNQDKRHLSIPSKSPNSSTISIPCSHVDQLIAVSSAKQSSIPLPCEELQTFTTEQKLEAFGRRESERKKLEARMGRLPLYKKSNDGCIYTIPVEPRKRMDLPKPLQNIKALQLIVPSLYPLEPCKIHFDGIEAKEARNAETGFLQRSMHQKDISLMGHVEYIVQNMNILAKTSWQVESATTLLSLLEIEKKVDDQENDSRGCQKALNTDRPPEWTLLDSTALDPIRGVELNSTYSYDSEGISSGEDEKILDIEQVNDSQVKLNQERGTAIIFPLIEFSGIELLELLILEITIKCVRCKVTTEVKELKDCIVKKLSCKKCKQCLAVRYRKNVMHQQNDRAGFLDLQACTVDHILPSHFLPTCAQCSTPYTGPAIVSVPGEKVSNICHNCHQKFTFKFPSVRFLRISLEASLINPNDLNNGSRSRHINEPRDLTAGTELPLRGCCRHYSKSFRWFRFSCCQKLYACDKCHDEAEQHFNEWANRMVCGWCSREQYYNPEECRICRRILLFKRGNGGFWEGGKGTRDKIKMNKNDKRKYRHSGGGSKPSS</sequence>
<gene>
    <name evidence="7" type="ORF">BLGHR1_16234</name>
</gene>
<dbReference type="AlphaFoldDB" id="A0A383UYL2"/>
<keyword evidence="1" id="KW-0479">Metal-binding</keyword>
<accession>A0A383UYL2</accession>
<evidence type="ECO:0000259" key="6">
    <source>
        <dbReference type="PROSITE" id="PS51266"/>
    </source>
</evidence>
<feature type="domain" description="CHY-type" evidence="6">
    <location>
        <begin position="590"/>
        <end position="657"/>
    </location>
</feature>
<keyword evidence="2 4" id="KW-0863">Zinc-finger</keyword>
<evidence type="ECO:0000256" key="5">
    <source>
        <dbReference type="SAM" id="MobiDB-lite"/>
    </source>
</evidence>
<name>A0A383UYL2_BLUHO</name>
<dbReference type="Proteomes" id="UP000275772">
    <property type="component" value="Unassembled WGS sequence"/>
</dbReference>
<dbReference type="Pfam" id="PF05495">
    <property type="entry name" value="zf-CHY"/>
    <property type="match status" value="1"/>
</dbReference>
<dbReference type="PROSITE" id="PS51266">
    <property type="entry name" value="ZF_CHY"/>
    <property type="match status" value="1"/>
</dbReference>
<evidence type="ECO:0000313" key="8">
    <source>
        <dbReference type="Proteomes" id="UP000275772"/>
    </source>
</evidence>
<dbReference type="InterPro" id="IPR037274">
    <property type="entry name" value="Znf_CHY_sf"/>
</dbReference>
<evidence type="ECO:0000256" key="1">
    <source>
        <dbReference type="ARBA" id="ARBA00022723"/>
    </source>
</evidence>
<dbReference type="EMBL" id="UNSH01000081">
    <property type="protein sequence ID" value="SZF05431.1"/>
    <property type="molecule type" value="Genomic_DNA"/>
</dbReference>
<dbReference type="VEuPathDB" id="FungiDB:BLGHR1_16234"/>
<proteinExistence type="predicted"/>
<evidence type="ECO:0000256" key="4">
    <source>
        <dbReference type="PROSITE-ProRule" id="PRU00601"/>
    </source>
</evidence>
<evidence type="ECO:0000256" key="3">
    <source>
        <dbReference type="ARBA" id="ARBA00022833"/>
    </source>
</evidence>
<dbReference type="InterPro" id="IPR008913">
    <property type="entry name" value="Znf_CHY"/>
</dbReference>
<evidence type="ECO:0000313" key="7">
    <source>
        <dbReference type="EMBL" id="SZF05431.1"/>
    </source>
</evidence>
<keyword evidence="3" id="KW-0862">Zinc</keyword>